<dbReference type="EMBL" id="JAJUWU010000006">
    <property type="protein sequence ID" value="MCE7027742.1"/>
    <property type="molecule type" value="Genomic_DNA"/>
</dbReference>
<evidence type="ECO:0000256" key="6">
    <source>
        <dbReference type="ARBA" id="ARBA00022692"/>
    </source>
</evidence>
<evidence type="ECO:0000256" key="1">
    <source>
        <dbReference type="ARBA" id="ARBA00004377"/>
    </source>
</evidence>
<dbReference type="GO" id="GO:0045259">
    <property type="term" value="C:proton-transporting ATP synthase complex"/>
    <property type="evidence" value="ECO:0007669"/>
    <property type="project" value="UniProtKB-KW"/>
</dbReference>
<dbReference type="EMBL" id="JAJUWU010000010">
    <property type="protein sequence ID" value="MCE7028784.1"/>
    <property type="molecule type" value="Genomic_DNA"/>
</dbReference>
<keyword evidence="9 15" id="KW-0406">Ion transport</keyword>
<dbReference type="CDD" id="cd06503">
    <property type="entry name" value="ATP-synt_Fo_b"/>
    <property type="match status" value="1"/>
</dbReference>
<evidence type="ECO:0000256" key="13">
    <source>
        <dbReference type="ARBA" id="ARBA00025614"/>
    </source>
</evidence>
<dbReference type="InterPro" id="IPR000711">
    <property type="entry name" value="ATPase_OSCP/dsu"/>
</dbReference>
<dbReference type="InterPro" id="IPR002146">
    <property type="entry name" value="ATP_synth_b/b'su_bac/chlpt"/>
</dbReference>
<keyword evidence="4 15" id="KW-1003">Cell membrane</keyword>
<evidence type="ECO:0000256" key="14">
    <source>
        <dbReference type="ARBA" id="ARBA00025830"/>
    </source>
</evidence>
<keyword evidence="6 15" id="KW-0812">Transmembrane</keyword>
<comment type="subcellular location">
    <subcellularLocation>
        <location evidence="1">Cell inner membrane</location>
        <topology evidence="1">Single-pass membrane protein</topology>
    </subcellularLocation>
    <subcellularLocation>
        <location evidence="15">Cell membrane</location>
        <topology evidence="15">Single-pass membrane protein</topology>
    </subcellularLocation>
</comment>
<evidence type="ECO:0000256" key="5">
    <source>
        <dbReference type="ARBA" id="ARBA00022547"/>
    </source>
</evidence>
<dbReference type="HAMAP" id="MF_01398">
    <property type="entry name" value="ATP_synth_b_bprime"/>
    <property type="match status" value="1"/>
</dbReference>
<dbReference type="GO" id="GO:0046961">
    <property type="term" value="F:proton-transporting ATPase activity, rotational mechanism"/>
    <property type="evidence" value="ECO:0007669"/>
    <property type="project" value="TreeGrafter"/>
</dbReference>
<protein>
    <recommendedName>
        <fullName evidence="15">ATP synthase subunit b</fullName>
    </recommendedName>
    <alternativeName>
        <fullName evidence="15">ATP synthase F(0) sector subunit b</fullName>
    </alternativeName>
    <alternativeName>
        <fullName evidence="15">ATPase subunit I</fullName>
    </alternativeName>
    <alternativeName>
        <fullName evidence="15">F-type ATPase subunit b</fullName>
        <shortName evidence="15">F-ATPase subunit b</shortName>
    </alternativeName>
</protein>
<evidence type="ECO:0000256" key="16">
    <source>
        <dbReference type="RuleBase" id="RU003848"/>
    </source>
</evidence>
<dbReference type="Pfam" id="PF00213">
    <property type="entry name" value="OSCP"/>
    <property type="match status" value="1"/>
</dbReference>
<evidence type="ECO:0000256" key="10">
    <source>
        <dbReference type="ARBA" id="ARBA00023136"/>
    </source>
</evidence>
<evidence type="ECO:0000313" key="17">
    <source>
        <dbReference type="EMBL" id="MCE7027742.1"/>
    </source>
</evidence>
<keyword evidence="5 15" id="KW-0138">CF(0)</keyword>
<dbReference type="PANTHER" id="PTHR33445">
    <property type="entry name" value="ATP SYNTHASE SUBUNIT B', CHLOROPLASTIC"/>
    <property type="match status" value="1"/>
</dbReference>
<evidence type="ECO:0000256" key="12">
    <source>
        <dbReference type="ARBA" id="ARBA00025198"/>
    </source>
</evidence>
<reference evidence="18" key="1">
    <citation type="submission" date="2022-01" db="EMBL/GenBank/DDBJ databases">
        <title>Jiella avicenniae sp. nov., a novel endophytic bacterium isolated from bark of Avicennia marina.</title>
        <authorList>
            <person name="Tuo L."/>
        </authorList>
    </citation>
    <scope>NUCLEOTIDE SEQUENCE</scope>
    <source>
        <strain evidence="18">CBK1P-4</strain>
    </source>
</reference>
<dbReference type="InterPro" id="IPR050059">
    <property type="entry name" value="ATP_synthase_B_chain"/>
</dbReference>
<dbReference type="GO" id="GO:0046933">
    <property type="term" value="F:proton-transporting ATP synthase activity, rotational mechanism"/>
    <property type="evidence" value="ECO:0007669"/>
    <property type="project" value="UniProtKB-UniRule"/>
</dbReference>
<evidence type="ECO:0000256" key="8">
    <source>
        <dbReference type="ARBA" id="ARBA00022989"/>
    </source>
</evidence>
<evidence type="ECO:0000256" key="4">
    <source>
        <dbReference type="ARBA" id="ARBA00022475"/>
    </source>
</evidence>
<evidence type="ECO:0000256" key="2">
    <source>
        <dbReference type="ARBA" id="ARBA00005513"/>
    </source>
</evidence>
<gene>
    <name evidence="15" type="primary">atpF</name>
    <name evidence="17" type="ORF">LZD57_07040</name>
    <name evidence="18" type="ORF">LZD57_12355</name>
</gene>
<comment type="function">
    <text evidence="13">Component of the F(0) channel, it forms part of the peripheral stalk, linking F(1) to F(0). The b'-subunit is a diverged and duplicated form of b found in plants and photosynthetic bacteria.</text>
</comment>
<dbReference type="PANTHER" id="PTHR33445:SF2">
    <property type="entry name" value="ATP SYNTHASE SUBUNIT B', CHLOROPLASTIC"/>
    <property type="match status" value="1"/>
</dbReference>
<feature type="transmembrane region" description="Helical" evidence="15">
    <location>
        <begin position="6"/>
        <end position="27"/>
    </location>
</feature>
<evidence type="ECO:0000256" key="7">
    <source>
        <dbReference type="ARBA" id="ARBA00022781"/>
    </source>
</evidence>
<comment type="similarity">
    <text evidence="2 15 16">Belongs to the ATPase B chain family.</text>
</comment>
<keyword evidence="8 15" id="KW-1133">Transmembrane helix</keyword>
<keyword evidence="11 15" id="KW-0066">ATP synthesis</keyword>
<keyword evidence="19" id="KW-1185">Reference proteome</keyword>
<evidence type="ECO:0000256" key="9">
    <source>
        <dbReference type="ARBA" id="ARBA00023065"/>
    </source>
</evidence>
<evidence type="ECO:0000256" key="3">
    <source>
        <dbReference type="ARBA" id="ARBA00022448"/>
    </source>
</evidence>
<comment type="subunit">
    <text evidence="14 15">F-type ATPases have 2 components, F(1) - the catalytic core - and F(0) - the membrane proton channel. F(1) has five subunits: alpha(3), beta(3), gamma(1), delta(1), epsilon(1). F(0) has three main subunits: a(1), b(2) and c(10-14). The alpha and beta chains form an alternating ring which encloses part of the gamma chain. F(1) is attached to F(0) by a central stalk formed by the gamma and epsilon chains, while a peripheral stalk is formed by the delta and b chains.</text>
</comment>
<proteinExistence type="inferred from homology"/>
<dbReference type="Pfam" id="PF00430">
    <property type="entry name" value="ATP-synt_B"/>
    <property type="match status" value="1"/>
</dbReference>
<evidence type="ECO:0000256" key="11">
    <source>
        <dbReference type="ARBA" id="ARBA00023310"/>
    </source>
</evidence>
<sequence length="246" mass="27114">MTIDWWTLGFQTVNVLILIWLLGHFFFQPLSDMITARKAAAAGILDEAEAARTDARRELRAIEETRAGFAAEHSALVEKARSEAEAVRAGMIEAAKAEAARHLEVAKADILAKRQAERTALEADAGHLAVSIAERLLRRLEGEALTRVFLDDLVREIRRLPEAERRTLTADGVRFTAVSAAPLSEDDRALCRDRLAEALGRAPDLTFETDASLIAGFELKGEHLSVANSWRADLEAVRAELDRGVH</sequence>
<comment type="caution">
    <text evidence="18">The sequence shown here is derived from an EMBL/GenBank/DDBJ whole genome shotgun (WGS) entry which is preliminary data.</text>
</comment>
<keyword evidence="7 15" id="KW-0375">Hydrogen ion transport</keyword>
<keyword evidence="3 15" id="KW-0813">Transport</keyword>
<dbReference type="AlphaFoldDB" id="A0A9X1P2S9"/>
<evidence type="ECO:0000313" key="18">
    <source>
        <dbReference type="EMBL" id="MCE7028784.1"/>
    </source>
</evidence>
<keyword evidence="10 15" id="KW-0472">Membrane</keyword>
<evidence type="ECO:0000313" key="19">
    <source>
        <dbReference type="Proteomes" id="UP001139035"/>
    </source>
</evidence>
<organism evidence="18 19">
    <name type="scientific">Jiella avicenniae</name>
    <dbReference type="NCBI Taxonomy" id="2907202"/>
    <lineage>
        <taxon>Bacteria</taxon>
        <taxon>Pseudomonadati</taxon>
        <taxon>Pseudomonadota</taxon>
        <taxon>Alphaproteobacteria</taxon>
        <taxon>Hyphomicrobiales</taxon>
        <taxon>Aurantimonadaceae</taxon>
        <taxon>Jiella</taxon>
    </lineage>
</organism>
<accession>A0A9X1P2S9</accession>
<dbReference type="GO" id="GO:0005886">
    <property type="term" value="C:plasma membrane"/>
    <property type="evidence" value="ECO:0007669"/>
    <property type="project" value="UniProtKB-SubCell"/>
</dbReference>
<dbReference type="Proteomes" id="UP001139035">
    <property type="component" value="Unassembled WGS sequence"/>
</dbReference>
<dbReference type="RefSeq" id="WP_233718847.1">
    <property type="nucleotide sequence ID" value="NZ_JAJUWU010000006.1"/>
</dbReference>
<evidence type="ECO:0000256" key="15">
    <source>
        <dbReference type="HAMAP-Rule" id="MF_01398"/>
    </source>
</evidence>
<comment type="function">
    <text evidence="12 15">F(1)F(0) ATP synthase produces ATP from ADP in the presence of a proton or sodium gradient. F-type ATPases consist of two structural domains, F(1) containing the extramembraneous catalytic core and F(0) containing the membrane proton channel, linked together by a central stalk and a peripheral stalk. During catalysis, ATP synthesis in the catalytic domain of F(1) is coupled via a rotary mechanism of the central stalk subunits to proton translocation.</text>
</comment>
<name>A0A9X1P2S9_9HYPH</name>